<keyword evidence="8" id="KW-0966">Cell projection</keyword>
<feature type="coiled-coil region" evidence="11">
    <location>
        <begin position="231"/>
        <end position="267"/>
    </location>
</feature>
<protein>
    <recommendedName>
        <fullName evidence="9">RIB43A-like with coiled-coils protein 1</fullName>
    </recommendedName>
</protein>
<comment type="similarity">
    <text evidence="2">Belongs to the RIB43A family.</text>
</comment>
<proteinExistence type="inferred from homology"/>
<keyword evidence="6" id="KW-0969">Cilium</keyword>
<keyword evidence="14" id="KW-1185">Reference proteome</keyword>
<evidence type="ECO:0000256" key="6">
    <source>
        <dbReference type="ARBA" id="ARBA00023069"/>
    </source>
</evidence>
<evidence type="ECO:0000256" key="7">
    <source>
        <dbReference type="ARBA" id="ARBA00023212"/>
    </source>
</evidence>
<dbReference type="EMBL" id="JAGKHQ010000003">
    <property type="protein sequence ID" value="KAG7519636.1"/>
    <property type="molecule type" value="Genomic_DNA"/>
</dbReference>
<feature type="region of interest" description="Disordered" evidence="12">
    <location>
        <begin position="307"/>
        <end position="326"/>
    </location>
</feature>
<comment type="subunit">
    <text evidence="10">Microtubule inner protein component of sperm flagellar doublet microtubules.</text>
</comment>
<keyword evidence="7" id="KW-0206">Cytoskeleton</keyword>
<organism evidence="13 14">
    <name type="scientific">Solea senegalensis</name>
    <name type="common">Senegalese sole</name>
    <dbReference type="NCBI Taxonomy" id="28829"/>
    <lineage>
        <taxon>Eukaryota</taxon>
        <taxon>Metazoa</taxon>
        <taxon>Chordata</taxon>
        <taxon>Craniata</taxon>
        <taxon>Vertebrata</taxon>
        <taxon>Euteleostomi</taxon>
        <taxon>Actinopterygii</taxon>
        <taxon>Neopterygii</taxon>
        <taxon>Teleostei</taxon>
        <taxon>Neoteleostei</taxon>
        <taxon>Acanthomorphata</taxon>
        <taxon>Carangaria</taxon>
        <taxon>Pleuronectiformes</taxon>
        <taxon>Pleuronectoidei</taxon>
        <taxon>Soleidae</taxon>
        <taxon>Solea</taxon>
    </lineage>
</organism>
<comment type="subcellular location">
    <subcellularLocation>
        <location evidence="1">Cytoplasm</location>
        <location evidence="1">Cytoskeleton</location>
        <location evidence="1">Flagellum axoneme</location>
    </subcellularLocation>
</comment>
<name>A0AAV6SQH6_SOLSE</name>
<evidence type="ECO:0000256" key="1">
    <source>
        <dbReference type="ARBA" id="ARBA00004611"/>
    </source>
</evidence>
<comment type="caution">
    <text evidence="13">The sequence shown here is derived from an EMBL/GenBank/DDBJ whole genome shotgun (WGS) entry which is preliminary data.</text>
</comment>
<dbReference type="InterPro" id="IPR008805">
    <property type="entry name" value="RIB43A"/>
</dbReference>
<evidence type="ECO:0000256" key="9">
    <source>
        <dbReference type="ARBA" id="ARBA00041087"/>
    </source>
</evidence>
<dbReference type="Pfam" id="PF05914">
    <property type="entry name" value="RIB43A"/>
    <property type="match status" value="1"/>
</dbReference>
<sequence>MRKRHYELHIRRNILNSFTCRSSLETVSMYKVDLPVDQSIEKAVERRRSAETARKARIFNTRVRVMGVALDVLNQQVQEKKHRQNMEQRQDKAFDKLRQYHDNILLQQDTEERERRAAVHADLVKHWVTQQHVEDSSDAGLKCGLKGASMITIPESELGPASMQVFQGEGIREEQTKREQIKKTERDLRVQKEDKARRLMGNKHREMLVSRELMHQDARGVQEAALEEECKKALRMALDNYNRALAAEQAEKLREQHRREERENRAEMWHTLTSDMMTECAEAAGTTHRVLTDRWKGMSPEQLSTIHREREAQRHERQRQRDAEKMQDAAWDLQLLKLSREAEDEETKAAELRRQKRIQMDQHNVQLAREQQTHQEFLNQKLYTNKPTKNYFNQFNTSSR</sequence>
<gene>
    <name evidence="13" type="ORF">JOB18_012369</name>
</gene>
<evidence type="ECO:0000256" key="12">
    <source>
        <dbReference type="SAM" id="MobiDB-lite"/>
    </source>
</evidence>
<evidence type="ECO:0000256" key="5">
    <source>
        <dbReference type="ARBA" id="ARBA00023054"/>
    </source>
</evidence>
<dbReference type="AlphaFoldDB" id="A0AAV6SQH6"/>
<evidence type="ECO:0000313" key="13">
    <source>
        <dbReference type="EMBL" id="KAG7519636.1"/>
    </source>
</evidence>
<evidence type="ECO:0000256" key="4">
    <source>
        <dbReference type="ARBA" id="ARBA00022846"/>
    </source>
</evidence>
<evidence type="ECO:0000256" key="10">
    <source>
        <dbReference type="ARBA" id="ARBA00046435"/>
    </source>
</evidence>
<keyword evidence="3" id="KW-0963">Cytoplasm</keyword>
<reference evidence="13 14" key="1">
    <citation type="journal article" date="2021" name="Sci. Rep.">
        <title>Chromosome anchoring in Senegalese sole (Solea senegalensis) reveals sex-associated markers and genome rearrangements in flatfish.</title>
        <authorList>
            <person name="Guerrero-Cozar I."/>
            <person name="Gomez-Garrido J."/>
            <person name="Berbel C."/>
            <person name="Martinez-Blanch J.F."/>
            <person name="Alioto T."/>
            <person name="Claros M.G."/>
            <person name="Gagnaire P.A."/>
            <person name="Manchado M."/>
        </authorList>
    </citation>
    <scope>NUCLEOTIDE SEQUENCE [LARGE SCALE GENOMIC DNA]</scope>
    <source>
        <strain evidence="13">Sse05_10M</strain>
    </source>
</reference>
<evidence type="ECO:0000256" key="8">
    <source>
        <dbReference type="ARBA" id="ARBA00023273"/>
    </source>
</evidence>
<accession>A0AAV6SQH6</accession>
<evidence type="ECO:0000313" key="14">
    <source>
        <dbReference type="Proteomes" id="UP000693946"/>
    </source>
</evidence>
<evidence type="ECO:0000256" key="11">
    <source>
        <dbReference type="SAM" id="Coils"/>
    </source>
</evidence>
<feature type="coiled-coil region" evidence="11">
    <location>
        <begin position="335"/>
        <end position="380"/>
    </location>
</feature>
<evidence type="ECO:0000256" key="2">
    <source>
        <dbReference type="ARBA" id="ARBA00006875"/>
    </source>
</evidence>
<dbReference type="PANTHER" id="PTHR14517">
    <property type="entry name" value="RIB43A-RELATED"/>
    <property type="match status" value="1"/>
</dbReference>
<evidence type="ECO:0000256" key="3">
    <source>
        <dbReference type="ARBA" id="ARBA00022490"/>
    </source>
</evidence>
<keyword evidence="5 11" id="KW-0175">Coiled coil</keyword>
<dbReference type="Proteomes" id="UP000693946">
    <property type="component" value="Linkage Group LG11"/>
</dbReference>
<dbReference type="PANTHER" id="PTHR14517:SF11">
    <property type="entry name" value="RIB43A-LIKE WITH COILED-COILS PROTEIN 1"/>
    <property type="match status" value="1"/>
</dbReference>
<keyword evidence="4" id="KW-0282">Flagellum</keyword>